<dbReference type="EMBL" id="LNIX01000002">
    <property type="protein sequence ID" value="OXA60654.1"/>
    <property type="molecule type" value="Genomic_DNA"/>
</dbReference>
<feature type="compositionally biased region" description="Pro residues" evidence="2">
    <location>
        <begin position="552"/>
        <end position="562"/>
    </location>
</feature>
<organism evidence="3 4">
    <name type="scientific">Folsomia candida</name>
    <name type="common">Springtail</name>
    <dbReference type="NCBI Taxonomy" id="158441"/>
    <lineage>
        <taxon>Eukaryota</taxon>
        <taxon>Metazoa</taxon>
        <taxon>Ecdysozoa</taxon>
        <taxon>Arthropoda</taxon>
        <taxon>Hexapoda</taxon>
        <taxon>Collembola</taxon>
        <taxon>Entomobryomorpha</taxon>
        <taxon>Isotomoidea</taxon>
        <taxon>Isotomidae</taxon>
        <taxon>Proisotominae</taxon>
        <taxon>Folsomia</taxon>
    </lineage>
</organism>
<feature type="region of interest" description="Disordered" evidence="2">
    <location>
        <begin position="819"/>
        <end position="871"/>
    </location>
</feature>
<sequence>MRMGGDGDYYMKDTSISNSGLHEVSGTKIQSYATRGHSSLSRNGDGDCRHLSRSGYASDKDSDLSRRGTTLTTANQEAAWTGNGDQYFGGGGQSKRNSTSASFRAESPQLNLWTGNGNSSSQGGHHPNVPNLSRALPRNYGIDSSYSIPTINSRLGQRYGRDRERMKDELADSNSMARTGSGILPGGILPDRSRGLSHLVWRGTRSDRNSSIRQPEMYGSSVSGTISTPSLNTNNNTSPGGQSRRGGFNDENSRVNSENSRVSALILEAQKAKDNLCSNLADTNNQFQDRLSSYTRPTASWNSVGSRSGGGMTMAELEKERQEGNGSKKLQQEAYRASLERQVEQKSRRMVEEERKLNTHPFGPNYEQPKPSFWQTSKRARPNCPEDIPIQKRILAQNSSTKMTDYKVPCSRVAQARTNLKNSRISPDTYRHASKNASNAVAFAGGDDGGNEYANFTGPSQHHLSSPSGNNFRARSSPLVFLTGFWNKSTGGIMRPPPVNNYGYNMTMGHVPYQEVQQQPGPQFYPPQMQNNQFPLHQPQFMPPGYQQYPAFPGPYPSPYPHPSLGYYPPRPQPPSSAGYQNRPPRGMMMDPHSNRYPFATPRQQTPHPNPNFYNLNNPGSSRAAESRNLEDEHIEQKVAEIQRQMHVEEDDNNNNSNSSALGSYHDGNVKSNRLMPTKLDGDTLRNFVEEKLADQNVDFDELRELVFGRPNNWKTSDTAVDLKPLKDMINRAELAEQIKINQRQKALQAAQDREEEEKLERKIQEYYEIQKKREQNAEAQKDEWARLHNNKKAVSKYFIAEADFQHKPITKPKTTLRESFTTQIRPENPEVSLARKIRHRSRSESRPRESWDKLGVGGDDHEKSSQSKDEQDYSYVKYIEEFQRQRPTSPPIPTHLPKTNEDTLRGKLNNSTFSRPRLSPSILRANESNLTMMRRRIDVEHDLKTKFSNPSF</sequence>
<accession>A0A226EUB4</accession>
<feature type="compositionally biased region" description="Basic and acidic residues" evidence="2">
    <location>
        <begin position="843"/>
        <end position="871"/>
    </location>
</feature>
<feature type="coiled-coil region" evidence="1">
    <location>
        <begin position="741"/>
        <end position="770"/>
    </location>
</feature>
<feature type="compositionally biased region" description="Polar residues" evidence="2">
    <location>
        <begin position="67"/>
        <end position="78"/>
    </location>
</feature>
<feature type="compositionally biased region" description="Low complexity" evidence="2">
    <location>
        <begin position="225"/>
        <end position="238"/>
    </location>
</feature>
<feature type="compositionally biased region" description="Low complexity" evidence="2">
    <location>
        <begin position="115"/>
        <end position="124"/>
    </location>
</feature>
<name>A0A226EUB4_FOLCA</name>
<feature type="region of interest" description="Disordered" evidence="2">
    <location>
        <begin position="650"/>
        <end position="673"/>
    </location>
</feature>
<dbReference type="OMA" id="HEDEYRN"/>
<feature type="region of interest" description="Disordered" evidence="2">
    <location>
        <begin position="319"/>
        <end position="349"/>
    </location>
</feature>
<feature type="region of interest" description="Disordered" evidence="2">
    <location>
        <begin position="550"/>
        <end position="632"/>
    </location>
</feature>
<feature type="region of interest" description="Disordered" evidence="2">
    <location>
        <begin position="886"/>
        <end position="918"/>
    </location>
</feature>
<feature type="region of interest" description="Disordered" evidence="2">
    <location>
        <begin position="204"/>
        <end position="259"/>
    </location>
</feature>
<gene>
    <name evidence="3" type="ORF">Fcan01_05673</name>
</gene>
<dbReference type="Proteomes" id="UP000198287">
    <property type="component" value="Unassembled WGS sequence"/>
</dbReference>
<proteinExistence type="predicted"/>
<feature type="compositionally biased region" description="Polar residues" evidence="2">
    <location>
        <begin position="94"/>
        <end position="114"/>
    </location>
</feature>
<dbReference type="AlphaFoldDB" id="A0A226EUB4"/>
<evidence type="ECO:0000313" key="3">
    <source>
        <dbReference type="EMBL" id="OXA60654.1"/>
    </source>
</evidence>
<comment type="caution">
    <text evidence="3">The sequence shown here is derived from an EMBL/GenBank/DDBJ whole genome shotgun (WGS) entry which is preliminary data.</text>
</comment>
<feature type="compositionally biased region" description="Basic and acidic residues" evidence="2">
    <location>
        <begin position="338"/>
        <end position="349"/>
    </location>
</feature>
<evidence type="ECO:0000256" key="2">
    <source>
        <dbReference type="SAM" id="MobiDB-lite"/>
    </source>
</evidence>
<protein>
    <submittedName>
        <fullName evidence="3">Uncharacterized protein</fullName>
    </submittedName>
</protein>
<feature type="region of interest" description="Disordered" evidence="2">
    <location>
        <begin position="1"/>
        <end position="136"/>
    </location>
</feature>
<reference evidence="3 4" key="1">
    <citation type="submission" date="2015-12" db="EMBL/GenBank/DDBJ databases">
        <title>The genome of Folsomia candida.</title>
        <authorList>
            <person name="Faddeeva A."/>
            <person name="Derks M.F."/>
            <person name="Anvar Y."/>
            <person name="Smit S."/>
            <person name="Van Straalen N."/>
            <person name="Roelofs D."/>
        </authorList>
    </citation>
    <scope>NUCLEOTIDE SEQUENCE [LARGE SCALE GENOMIC DNA]</scope>
    <source>
        <strain evidence="3 4">VU population</strain>
        <tissue evidence="3">Whole body</tissue>
    </source>
</reference>
<feature type="compositionally biased region" description="Polar residues" evidence="2">
    <location>
        <begin position="27"/>
        <end position="42"/>
    </location>
</feature>
<keyword evidence="1" id="KW-0175">Coiled coil</keyword>
<evidence type="ECO:0000256" key="1">
    <source>
        <dbReference type="SAM" id="Coils"/>
    </source>
</evidence>
<feature type="compositionally biased region" description="Polar residues" evidence="2">
    <location>
        <begin position="602"/>
        <end position="621"/>
    </location>
</feature>
<keyword evidence="4" id="KW-1185">Reference proteome</keyword>
<evidence type="ECO:0000313" key="4">
    <source>
        <dbReference type="Proteomes" id="UP000198287"/>
    </source>
</evidence>